<reference evidence="3 4" key="1">
    <citation type="submission" date="2014-02" db="EMBL/GenBank/DDBJ databases">
        <title>The genome sequence of Colletotrichum salicis CBS 607.94.</title>
        <authorList>
            <person name="Baroncelli R."/>
            <person name="Thon M.R."/>
        </authorList>
    </citation>
    <scope>NUCLEOTIDE SEQUENCE [LARGE SCALE GENOMIC DNA]</scope>
    <source>
        <strain evidence="3 4">CBS 607.94</strain>
    </source>
</reference>
<name>A0A135UXX3_9PEZI</name>
<dbReference type="InterPro" id="IPR027443">
    <property type="entry name" value="IPNS-like_sf"/>
</dbReference>
<dbReference type="OrthoDB" id="406156at2759"/>
<feature type="region of interest" description="Disordered" evidence="1">
    <location>
        <begin position="41"/>
        <end position="65"/>
    </location>
</feature>
<evidence type="ECO:0000313" key="4">
    <source>
        <dbReference type="Proteomes" id="UP000070121"/>
    </source>
</evidence>
<comment type="caution">
    <text evidence="3">The sequence shown here is derived from an EMBL/GenBank/DDBJ whole genome shotgun (WGS) entry which is preliminary data.</text>
</comment>
<evidence type="ECO:0000259" key="2">
    <source>
        <dbReference type="Pfam" id="PF14226"/>
    </source>
</evidence>
<dbReference type="Pfam" id="PF14226">
    <property type="entry name" value="DIOX_N"/>
    <property type="match status" value="1"/>
</dbReference>
<proteinExistence type="predicted"/>
<gene>
    <name evidence="3" type="ORF">CSAL01_10836</name>
</gene>
<accession>A0A135UXX3</accession>
<keyword evidence="4" id="KW-1185">Reference proteome</keyword>
<sequence>MVYHHPGFFYVINHGLSREDIDQQYALASTVLGLSNEDKQPFRAAPEAGDYNGWKPPGTREPIPGVRDNFETYNIPKFIPEHASRPHSNVVKENLATIERFSRYVNDKIVRKLLVIFALALGFEDEE</sequence>
<evidence type="ECO:0000313" key="3">
    <source>
        <dbReference type="EMBL" id="KXH65254.1"/>
    </source>
</evidence>
<dbReference type="EMBL" id="JFFI01000896">
    <property type="protein sequence ID" value="KXH65254.1"/>
    <property type="molecule type" value="Genomic_DNA"/>
</dbReference>
<dbReference type="AlphaFoldDB" id="A0A135UXX3"/>
<dbReference type="Proteomes" id="UP000070121">
    <property type="component" value="Unassembled WGS sequence"/>
</dbReference>
<dbReference type="SUPFAM" id="SSF51197">
    <property type="entry name" value="Clavaminate synthase-like"/>
    <property type="match status" value="1"/>
</dbReference>
<protein>
    <submittedName>
        <fullName evidence="3">Flavonol synthase</fullName>
    </submittedName>
</protein>
<dbReference type="Gene3D" id="2.60.120.330">
    <property type="entry name" value="B-lactam Antibiotic, Isopenicillin N Synthase, Chain"/>
    <property type="match status" value="1"/>
</dbReference>
<dbReference type="InterPro" id="IPR026992">
    <property type="entry name" value="DIOX_N"/>
</dbReference>
<organism evidence="3 4">
    <name type="scientific">Colletotrichum salicis</name>
    <dbReference type="NCBI Taxonomy" id="1209931"/>
    <lineage>
        <taxon>Eukaryota</taxon>
        <taxon>Fungi</taxon>
        <taxon>Dikarya</taxon>
        <taxon>Ascomycota</taxon>
        <taxon>Pezizomycotina</taxon>
        <taxon>Sordariomycetes</taxon>
        <taxon>Hypocreomycetidae</taxon>
        <taxon>Glomerellales</taxon>
        <taxon>Glomerellaceae</taxon>
        <taxon>Colletotrichum</taxon>
        <taxon>Colletotrichum acutatum species complex</taxon>
    </lineage>
</organism>
<dbReference type="STRING" id="1209931.A0A135UXX3"/>
<evidence type="ECO:0000256" key="1">
    <source>
        <dbReference type="SAM" id="MobiDB-lite"/>
    </source>
</evidence>
<feature type="domain" description="Non-haem dioxygenase N-terminal" evidence="2">
    <location>
        <begin position="5"/>
        <end position="84"/>
    </location>
</feature>